<dbReference type="SUPFAM" id="SSF50494">
    <property type="entry name" value="Trypsin-like serine proteases"/>
    <property type="match status" value="1"/>
</dbReference>
<protein>
    <recommendedName>
        <fullName evidence="5">Peptidase S1 domain-containing protein</fullName>
    </recommendedName>
</protein>
<feature type="compositionally biased region" description="Pro residues" evidence="3">
    <location>
        <begin position="569"/>
        <end position="608"/>
    </location>
</feature>
<gene>
    <name evidence="6" type="ORF">Cfor_02048</name>
</gene>
<dbReference type="GO" id="GO:0004252">
    <property type="term" value="F:serine-type endopeptidase activity"/>
    <property type="evidence" value="ECO:0007669"/>
    <property type="project" value="InterPro"/>
</dbReference>
<dbReference type="GO" id="GO:0006508">
    <property type="term" value="P:proteolysis"/>
    <property type="evidence" value="ECO:0007669"/>
    <property type="project" value="InterPro"/>
</dbReference>
<feature type="region of interest" description="Disordered" evidence="3">
    <location>
        <begin position="473"/>
        <end position="819"/>
    </location>
</feature>
<dbReference type="InterPro" id="IPR041515">
    <property type="entry name" value="PPAF-2-like_Clip"/>
</dbReference>
<feature type="compositionally biased region" description="Polar residues" evidence="3">
    <location>
        <begin position="91"/>
        <end position="100"/>
    </location>
</feature>
<dbReference type="InterPro" id="IPR009003">
    <property type="entry name" value="Peptidase_S1_PA"/>
</dbReference>
<organism evidence="6 7">
    <name type="scientific">Coptotermes formosanus</name>
    <name type="common">Formosan subterranean termite</name>
    <dbReference type="NCBI Taxonomy" id="36987"/>
    <lineage>
        <taxon>Eukaryota</taxon>
        <taxon>Metazoa</taxon>
        <taxon>Ecdysozoa</taxon>
        <taxon>Arthropoda</taxon>
        <taxon>Hexapoda</taxon>
        <taxon>Insecta</taxon>
        <taxon>Pterygota</taxon>
        <taxon>Neoptera</taxon>
        <taxon>Polyneoptera</taxon>
        <taxon>Dictyoptera</taxon>
        <taxon>Blattodea</taxon>
        <taxon>Blattoidea</taxon>
        <taxon>Termitoidae</taxon>
        <taxon>Rhinotermitidae</taxon>
        <taxon>Coptotermes</taxon>
    </lineage>
</organism>
<keyword evidence="4" id="KW-0732">Signal</keyword>
<feature type="compositionally biased region" description="Pro residues" evidence="3">
    <location>
        <begin position="510"/>
        <end position="534"/>
    </location>
</feature>
<dbReference type="InterPro" id="IPR018114">
    <property type="entry name" value="TRYPSIN_HIS"/>
</dbReference>
<comment type="similarity">
    <text evidence="2">Belongs to the peptidase S1 family. CLIP subfamily.</text>
</comment>
<feature type="compositionally biased region" description="Polar residues" evidence="3">
    <location>
        <begin position="63"/>
        <end position="80"/>
    </location>
</feature>
<sequence length="1111" mass="117471">MSPLYIAAILITSALIPPTLGQGYGPLPHKGKKHRTTTTSTLPPDIASLDVDGQQYQPGFINPVSSTPVSDNSLGSFNQPGSPPEGGGSYWWQNPNSPFSGVNPPPSAQPGGCGGGGGGAAAACGTDSTPINIQGNPFLSGLKPGGTPPAQRVSCSGAGYICSPKHLCHNGVVIEDGQGLIQVRAEIQYCDAASEVCCRLPAAPNKPSGCAGYAPGGSCGEIAPAPVIPSQPGLVHVTPAPSQPSLIHVTPAPSQPGLVHVTPAPSKPGLVHIPPSPKPSFPVTGGQYPSPSIPSPTYAPAINFGKPVPGTNGVPIGGSIYDATGRPVTPTPNPSPYTGPLNTTPHPGCAAALKCVPETYCTADGVMSDQPVFLTREQYENRVPLSECADPDTGAIGKCCRDPNYKDPWPGGMMMKNNGHGQQPDECGAGAVCVHSYECGSQYRIQPARSCRVPLDGASGICCSSDQSAFPGGQPAGTFFPGTTPLPQKPIKKPITGYPQPKPDTEPFPKPHPSQPFPQPSPPQLFPQPPPSPQTFPQHIPSSPQPLPQPAPSTPQPFPHVPSSQSYPKPFPPSPQPSPSFPQPYPRPSPSHQPLPQPAPPSPQPFPHVPSTQLHPEPSPSSPQPYPRPSPSHKPLPQPAPPSPQPFPHVPSSQLHPEPSPSYPQPYPQTSPSSQPFPQPTPSPQPFPHVPSSPAPQPFPHPVRPSPQPLPSPSYPQPVSHHTPSSPRPFTQPPAQPSHPVGTVQLPTYTKPVKSVPPKQPPSFPHIQPTQPQPQFPQYVSPQPIPQPGSQSHFPVPQPQPELPFRPSTGYSQAGKDCGIRRQVSRQGLSDTDAGFGEFPWQALVLLNSNQSALCSAAVISENAVITAAHCLHDLESSDITVEVGTWRLLAHDQPKPIQLVQVAAIARHPNFDTSSLFNDLAVLILSKQLRFDDHIDKICLPPRGQDVTQFQHTCIATGWGKKALQGNIPGSILHQIPVRLIPHSACEDTLRQTHLGRYFILNPSFQCAVPTSPSQDLCKVDVGGPIGCDRGDGHYVLSGLYSWDVGCNVPSSPSVLGGIDVAWIESVLGRPVDELVKEELNEILRQQQQQDLGNVDTESKPGFSQGYGKK</sequence>
<feature type="compositionally biased region" description="Pro residues" evidence="3">
    <location>
        <begin position="543"/>
        <end position="560"/>
    </location>
</feature>
<evidence type="ECO:0000256" key="1">
    <source>
        <dbReference type="ARBA" id="ARBA00023157"/>
    </source>
</evidence>
<feature type="compositionally biased region" description="Pro residues" evidence="3">
    <location>
        <begin position="617"/>
        <end position="649"/>
    </location>
</feature>
<dbReference type="CDD" id="cd00190">
    <property type="entry name" value="Tryp_SPc"/>
    <property type="match status" value="1"/>
</dbReference>
<feature type="signal peptide" evidence="4">
    <location>
        <begin position="1"/>
        <end position="21"/>
    </location>
</feature>
<dbReference type="Pfam" id="PF00089">
    <property type="entry name" value="Trypsin"/>
    <property type="match status" value="1"/>
</dbReference>
<dbReference type="PANTHER" id="PTHR24256">
    <property type="entry name" value="TRYPTASE-RELATED"/>
    <property type="match status" value="1"/>
</dbReference>
<keyword evidence="1" id="KW-1015">Disulfide bond</keyword>
<dbReference type="Pfam" id="PF18399">
    <property type="entry name" value="CLIP_SPH_Scar"/>
    <property type="match status" value="1"/>
</dbReference>
<dbReference type="InterPro" id="IPR043504">
    <property type="entry name" value="Peptidase_S1_PA_chymotrypsin"/>
</dbReference>
<feature type="domain" description="Peptidase S1" evidence="5">
    <location>
        <begin position="823"/>
        <end position="1070"/>
    </location>
</feature>
<dbReference type="Pfam" id="PF18322">
    <property type="entry name" value="CLIP_1"/>
    <property type="match status" value="1"/>
</dbReference>
<dbReference type="AlphaFoldDB" id="A0A6L2PLA4"/>
<dbReference type="PROSITE" id="PS50240">
    <property type="entry name" value="TRYPSIN_DOM"/>
    <property type="match status" value="1"/>
</dbReference>
<dbReference type="SMART" id="SM00020">
    <property type="entry name" value="Tryp_SPc"/>
    <property type="match status" value="1"/>
</dbReference>
<dbReference type="EMBL" id="BLKM01000354">
    <property type="protein sequence ID" value="GFG32250.1"/>
    <property type="molecule type" value="Genomic_DNA"/>
</dbReference>
<evidence type="ECO:0000259" key="5">
    <source>
        <dbReference type="PROSITE" id="PS50240"/>
    </source>
</evidence>
<dbReference type="InterPro" id="IPR051487">
    <property type="entry name" value="Ser/Thr_Proteases_Immune/Dev"/>
</dbReference>
<reference evidence="7" key="1">
    <citation type="submission" date="2020-01" db="EMBL/GenBank/DDBJ databases">
        <title>Draft genome sequence of the Termite Coptotermes fromosanus.</title>
        <authorList>
            <person name="Itakura S."/>
            <person name="Yosikawa Y."/>
            <person name="Umezawa K."/>
        </authorList>
    </citation>
    <scope>NUCLEOTIDE SEQUENCE [LARGE SCALE GENOMIC DNA]</scope>
</reference>
<evidence type="ECO:0000313" key="6">
    <source>
        <dbReference type="EMBL" id="GFG32250.1"/>
    </source>
</evidence>
<dbReference type="InterPro" id="IPR040973">
    <property type="entry name" value="CLIP_SPH_Scar"/>
</dbReference>
<dbReference type="Proteomes" id="UP000502823">
    <property type="component" value="Unassembled WGS sequence"/>
</dbReference>
<evidence type="ECO:0000313" key="7">
    <source>
        <dbReference type="Proteomes" id="UP000502823"/>
    </source>
</evidence>
<dbReference type="InterPro" id="IPR001314">
    <property type="entry name" value="Peptidase_S1A"/>
</dbReference>
<evidence type="ECO:0000256" key="3">
    <source>
        <dbReference type="SAM" id="MobiDB-lite"/>
    </source>
</evidence>
<dbReference type="PROSITE" id="PS00134">
    <property type="entry name" value="TRYPSIN_HIS"/>
    <property type="match status" value="1"/>
</dbReference>
<evidence type="ECO:0000256" key="4">
    <source>
        <dbReference type="SAM" id="SignalP"/>
    </source>
</evidence>
<proteinExistence type="inferred from homology"/>
<dbReference type="FunFam" id="2.40.10.10:FF:000068">
    <property type="entry name" value="transmembrane protease serine 2"/>
    <property type="match status" value="1"/>
</dbReference>
<comment type="caution">
    <text evidence="6">The sequence shown here is derived from an EMBL/GenBank/DDBJ whole genome shotgun (WGS) entry which is preliminary data.</text>
</comment>
<feature type="region of interest" description="Disordered" evidence="3">
    <location>
        <begin position="1088"/>
        <end position="1111"/>
    </location>
</feature>
<feature type="region of interest" description="Disordered" evidence="3">
    <location>
        <begin position="61"/>
        <end position="119"/>
    </location>
</feature>
<dbReference type="InterPro" id="IPR001254">
    <property type="entry name" value="Trypsin_dom"/>
</dbReference>
<dbReference type="InParanoid" id="A0A6L2PLA4"/>
<accession>A0A6L2PLA4</accession>
<evidence type="ECO:0000256" key="2">
    <source>
        <dbReference type="ARBA" id="ARBA00024195"/>
    </source>
</evidence>
<dbReference type="OrthoDB" id="10064156at2759"/>
<dbReference type="PRINTS" id="PR00722">
    <property type="entry name" value="CHYMOTRYPSIN"/>
</dbReference>
<feature type="compositionally biased region" description="Pro residues" evidence="3">
    <location>
        <begin position="726"/>
        <end position="737"/>
    </location>
</feature>
<feature type="compositionally biased region" description="Low complexity" evidence="3">
    <location>
        <begin position="776"/>
        <end position="792"/>
    </location>
</feature>
<feature type="compositionally biased region" description="Pro residues" evidence="3">
    <location>
        <begin position="658"/>
        <end position="716"/>
    </location>
</feature>
<name>A0A6L2PLA4_COPFO</name>
<dbReference type="Gene3D" id="2.40.10.10">
    <property type="entry name" value="Trypsin-like serine proteases"/>
    <property type="match status" value="1"/>
</dbReference>
<feature type="chain" id="PRO_5026728243" description="Peptidase S1 domain-containing protein" evidence="4">
    <location>
        <begin position="22"/>
        <end position="1111"/>
    </location>
</feature>
<keyword evidence="7" id="KW-1185">Reference proteome</keyword>